<evidence type="ECO:0000256" key="6">
    <source>
        <dbReference type="ARBA" id="ARBA00022997"/>
    </source>
</evidence>
<keyword evidence="8 10" id="KW-0961">Cell wall biogenesis/degradation</keyword>
<dbReference type="RefSeq" id="WP_102714180.1">
    <property type="nucleotide sequence ID" value="NZ_PJKA01000012.1"/>
</dbReference>
<keyword evidence="6 9" id="KW-0224">Dipeptidase</keyword>
<evidence type="ECO:0000313" key="13">
    <source>
        <dbReference type="Proteomes" id="UP000236000"/>
    </source>
</evidence>
<feature type="signal peptide" evidence="11">
    <location>
        <begin position="1"/>
        <end position="28"/>
    </location>
</feature>
<evidence type="ECO:0000256" key="9">
    <source>
        <dbReference type="HAMAP-Rule" id="MF_01924"/>
    </source>
</evidence>
<dbReference type="InterPro" id="IPR009045">
    <property type="entry name" value="Zn_M74/Hedgehog-like"/>
</dbReference>
<keyword evidence="5 9" id="KW-0862">Zinc</keyword>
<feature type="binding site" evidence="9">
    <location>
        <position position="157"/>
    </location>
    <ligand>
        <name>Zn(2+)</name>
        <dbReference type="ChEBI" id="CHEBI:29105"/>
        <note>catalytic</note>
    </ligand>
</feature>
<dbReference type="AlphaFoldDB" id="A0A2N8HCK5"/>
<dbReference type="GO" id="GO:0071555">
    <property type="term" value="P:cell wall organization"/>
    <property type="evidence" value="ECO:0007669"/>
    <property type="project" value="UniProtKB-KW"/>
</dbReference>
<dbReference type="EC" id="3.4.13.22" evidence="9 10"/>
<comment type="catalytic activity">
    <reaction evidence="1 9 10">
        <text>D-alanyl-D-alanine + H2O = 2 D-alanine</text>
        <dbReference type="Rhea" id="RHEA:20661"/>
        <dbReference type="ChEBI" id="CHEBI:15377"/>
        <dbReference type="ChEBI" id="CHEBI:57416"/>
        <dbReference type="ChEBI" id="CHEBI:57822"/>
        <dbReference type="EC" id="3.4.13.22"/>
    </reaction>
</comment>
<dbReference type="CDD" id="cd14817">
    <property type="entry name" value="D-Ala-D-Ala_dipeptidase_VanX"/>
    <property type="match status" value="1"/>
</dbReference>
<dbReference type="PROSITE" id="PS51257">
    <property type="entry name" value="PROKAR_LIPOPROTEIN"/>
    <property type="match status" value="1"/>
</dbReference>
<accession>A0A2N8HCK5</accession>
<gene>
    <name evidence="12" type="ORF">CXU22_07615</name>
</gene>
<feature type="chain" id="PRO_5014977082" description="D-alanyl-D-alanine dipeptidase" evidence="11">
    <location>
        <begin position="29"/>
        <end position="249"/>
    </location>
</feature>
<dbReference type="PANTHER" id="PTHR43126">
    <property type="entry name" value="D-ALANYL-D-ALANINE DIPEPTIDASE"/>
    <property type="match status" value="1"/>
</dbReference>
<keyword evidence="11" id="KW-0732">Signal</keyword>
<comment type="similarity">
    <text evidence="9 10">Belongs to the peptidase M15D family.</text>
</comment>
<protein>
    <recommendedName>
        <fullName evidence="9 10">D-alanyl-D-alanine dipeptidase</fullName>
        <shortName evidence="9 10">D-Ala-D-Ala dipeptidase</shortName>
        <ecNumber evidence="9 10">3.4.13.22</ecNumber>
    </recommendedName>
</protein>
<comment type="caution">
    <text evidence="12">The sequence shown here is derived from an EMBL/GenBank/DDBJ whole genome shotgun (WGS) entry which is preliminary data.</text>
</comment>
<reference evidence="12 13" key="1">
    <citation type="journal article" date="2017" name="BMC Genomics">
        <title>Genome sequencing of 39 Akkermansia muciniphila isolates reveals its population structure, genomic and functional diverisity, and global distribution in mammalian gut microbiotas.</title>
        <authorList>
            <person name="Guo X."/>
            <person name="Li S."/>
            <person name="Zhang J."/>
            <person name="Wu F."/>
            <person name="Li X."/>
            <person name="Wu D."/>
            <person name="Zhang M."/>
            <person name="Ou Z."/>
            <person name="Jie Z."/>
            <person name="Yan Q."/>
            <person name="Li P."/>
            <person name="Yi J."/>
            <person name="Peng Y."/>
        </authorList>
    </citation>
    <scope>NUCLEOTIDE SEQUENCE [LARGE SCALE GENOMIC DNA]</scope>
    <source>
        <strain evidence="12 13">GP24</strain>
    </source>
</reference>
<dbReference type="GO" id="GO:0160237">
    <property type="term" value="F:D-Ala-D-Ala dipeptidase activity"/>
    <property type="evidence" value="ECO:0007669"/>
    <property type="project" value="UniProtKB-EC"/>
</dbReference>
<dbReference type="GO" id="GO:0006508">
    <property type="term" value="P:proteolysis"/>
    <property type="evidence" value="ECO:0007669"/>
    <property type="project" value="UniProtKB-KW"/>
</dbReference>
<keyword evidence="7 9" id="KW-0482">Metalloprotease</keyword>
<dbReference type="Gene3D" id="3.30.1380.10">
    <property type="match status" value="1"/>
</dbReference>
<dbReference type="EMBL" id="PJKA01000012">
    <property type="protein sequence ID" value="PNC17612.1"/>
    <property type="molecule type" value="Genomic_DNA"/>
</dbReference>
<dbReference type="Pfam" id="PF01427">
    <property type="entry name" value="Peptidase_M15"/>
    <property type="match status" value="1"/>
</dbReference>
<evidence type="ECO:0000256" key="2">
    <source>
        <dbReference type="ARBA" id="ARBA00022670"/>
    </source>
</evidence>
<evidence type="ECO:0000256" key="11">
    <source>
        <dbReference type="SAM" id="SignalP"/>
    </source>
</evidence>
<organism evidence="12 13">
    <name type="scientific">Akkermansia muciniphila</name>
    <dbReference type="NCBI Taxonomy" id="239935"/>
    <lineage>
        <taxon>Bacteria</taxon>
        <taxon>Pseudomonadati</taxon>
        <taxon>Verrucomicrobiota</taxon>
        <taxon>Verrucomicrobiia</taxon>
        <taxon>Verrucomicrobiales</taxon>
        <taxon>Akkermansiaceae</taxon>
        <taxon>Akkermansia</taxon>
    </lineage>
</organism>
<sequence>MLRSVVMKTCVAAACGIFILLASCSGTGEFKPAFNQPLQPVMQPGFVYVDQVAPLVKTNLKYAGYDNFVGRPLDGYHGRRAILRTQAAHALKKVSEDLYRQGYVLEIYDAYRPHTAVLDICKWGADAGDQKMKARYYPNIDKAKVFGDHYVRDFSEHSRGVAVDASLLYAKTGKPVDMGGHHDLLDPSSATDTTLVTPAQHRNRMILKKAFEKQGFVNYSPEWWHYRLLNEPAPSLHYYFPVWDGMAAR</sequence>
<dbReference type="Proteomes" id="UP000236000">
    <property type="component" value="Unassembled WGS sequence"/>
</dbReference>
<dbReference type="PIRSF" id="PIRSF026671">
    <property type="entry name" value="AA_dipeptidase"/>
    <property type="match status" value="1"/>
</dbReference>
<evidence type="ECO:0000256" key="1">
    <source>
        <dbReference type="ARBA" id="ARBA00001362"/>
    </source>
</evidence>
<dbReference type="GO" id="GO:0008237">
    <property type="term" value="F:metallopeptidase activity"/>
    <property type="evidence" value="ECO:0007669"/>
    <property type="project" value="UniProtKB-KW"/>
</dbReference>
<comment type="function">
    <text evidence="9 10">Catalyzes hydrolysis of the D-alanyl-D-alanine dipeptide.</text>
</comment>
<evidence type="ECO:0000256" key="5">
    <source>
        <dbReference type="ARBA" id="ARBA00022833"/>
    </source>
</evidence>
<feature type="binding site" evidence="9">
    <location>
        <position position="164"/>
    </location>
    <ligand>
        <name>Zn(2+)</name>
        <dbReference type="ChEBI" id="CHEBI:29105"/>
        <note>catalytic</note>
    </ligand>
</feature>
<evidence type="ECO:0000256" key="4">
    <source>
        <dbReference type="ARBA" id="ARBA00022801"/>
    </source>
</evidence>
<dbReference type="PANTHER" id="PTHR43126:SF1">
    <property type="entry name" value="D-ALANYL-D-ALANINE DIPEPTIDASE"/>
    <property type="match status" value="1"/>
</dbReference>
<feature type="binding site" evidence="9">
    <location>
        <position position="225"/>
    </location>
    <ligand>
        <name>Zn(2+)</name>
        <dbReference type="ChEBI" id="CHEBI:29105"/>
        <note>catalytic</note>
    </ligand>
</feature>
<evidence type="ECO:0000256" key="3">
    <source>
        <dbReference type="ARBA" id="ARBA00022723"/>
    </source>
</evidence>
<dbReference type="SUPFAM" id="SSF55166">
    <property type="entry name" value="Hedgehog/DD-peptidase"/>
    <property type="match status" value="1"/>
</dbReference>
<evidence type="ECO:0000313" key="12">
    <source>
        <dbReference type="EMBL" id="PNC17612.1"/>
    </source>
</evidence>
<keyword evidence="4 9" id="KW-0378">Hydrolase</keyword>
<dbReference type="InterPro" id="IPR000755">
    <property type="entry name" value="A_A_dipeptidase"/>
</dbReference>
<evidence type="ECO:0000256" key="7">
    <source>
        <dbReference type="ARBA" id="ARBA00023049"/>
    </source>
</evidence>
<feature type="active site" description="Proton donor/acceptor" evidence="9">
    <location>
        <position position="222"/>
    </location>
</feature>
<keyword evidence="3 9" id="KW-0479">Metal-binding</keyword>
<evidence type="ECO:0000256" key="8">
    <source>
        <dbReference type="ARBA" id="ARBA00023316"/>
    </source>
</evidence>
<keyword evidence="2 9" id="KW-0645">Protease</keyword>
<feature type="site" description="Transition state stabilizer" evidence="9">
    <location>
        <position position="112"/>
    </location>
</feature>
<evidence type="ECO:0000256" key="10">
    <source>
        <dbReference type="PIRNR" id="PIRNR026671"/>
    </source>
</evidence>
<name>A0A2N8HCK5_9BACT</name>
<proteinExistence type="inferred from homology"/>
<comment type="cofactor">
    <cofactor evidence="9">
        <name>Zn(2+)</name>
        <dbReference type="ChEBI" id="CHEBI:29105"/>
    </cofactor>
    <text evidence="9">Binds 1 zinc ion per subunit.</text>
</comment>
<dbReference type="HAMAP" id="MF_01924">
    <property type="entry name" value="A_A_dipeptidase"/>
    <property type="match status" value="1"/>
</dbReference>
<dbReference type="GO" id="GO:0008270">
    <property type="term" value="F:zinc ion binding"/>
    <property type="evidence" value="ECO:0007669"/>
    <property type="project" value="UniProtKB-UniRule"/>
</dbReference>